<organism evidence="8 9">
    <name type="scientific">Draconibacterium halophilum</name>
    <dbReference type="NCBI Taxonomy" id="2706887"/>
    <lineage>
        <taxon>Bacteria</taxon>
        <taxon>Pseudomonadati</taxon>
        <taxon>Bacteroidota</taxon>
        <taxon>Bacteroidia</taxon>
        <taxon>Marinilabiliales</taxon>
        <taxon>Prolixibacteraceae</taxon>
        <taxon>Draconibacterium</taxon>
    </lineage>
</organism>
<dbReference type="PROSITE" id="PS51900">
    <property type="entry name" value="CB"/>
    <property type="match status" value="1"/>
</dbReference>
<dbReference type="Pfam" id="PF13495">
    <property type="entry name" value="Phage_int_SAM_4"/>
    <property type="match status" value="1"/>
</dbReference>
<dbReference type="InterPro" id="IPR050090">
    <property type="entry name" value="Tyrosine_recombinase_XerCD"/>
</dbReference>
<dbReference type="EMBL" id="CP048409">
    <property type="protein sequence ID" value="QIA08787.1"/>
    <property type="molecule type" value="Genomic_DNA"/>
</dbReference>
<dbReference type="InterPro" id="IPR004107">
    <property type="entry name" value="Integrase_SAM-like_N"/>
</dbReference>
<evidence type="ECO:0000259" key="7">
    <source>
        <dbReference type="PROSITE" id="PS51900"/>
    </source>
</evidence>
<keyword evidence="9" id="KW-1185">Reference proteome</keyword>
<dbReference type="PANTHER" id="PTHR30349">
    <property type="entry name" value="PHAGE INTEGRASE-RELATED"/>
    <property type="match status" value="1"/>
</dbReference>
<evidence type="ECO:0000256" key="3">
    <source>
        <dbReference type="ARBA" id="ARBA00023125"/>
    </source>
</evidence>
<evidence type="ECO:0000256" key="1">
    <source>
        <dbReference type="ARBA" id="ARBA00008857"/>
    </source>
</evidence>
<dbReference type="InterPro" id="IPR011010">
    <property type="entry name" value="DNA_brk_join_enz"/>
</dbReference>
<dbReference type="GO" id="GO:0006310">
    <property type="term" value="P:DNA recombination"/>
    <property type="evidence" value="ECO:0007669"/>
    <property type="project" value="UniProtKB-KW"/>
</dbReference>
<protein>
    <submittedName>
        <fullName evidence="8">Tyrosine-type recombinase/integrase</fullName>
    </submittedName>
</protein>
<evidence type="ECO:0000256" key="4">
    <source>
        <dbReference type="ARBA" id="ARBA00023172"/>
    </source>
</evidence>
<dbReference type="KEGG" id="drc:G0Q07_14135"/>
<dbReference type="RefSeq" id="WP_163347226.1">
    <property type="nucleotide sequence ID" value="NZ_CP048409.1"/>
</dbReference>
<proteinExistence type="inferred from homology"/>
<evidence type="ECO:0000313" key="8">
    <source>
        <dbReference type="EMBL" id="QIA08787.1"/>
    </source>
</evidence>
<dbReference type="Proteomes" id="UP000474630">
    <property type="component" value="Chromosome"/>
</dbReference>
<dbReference type="SUPFAM" id="SSF56349">
    <property type="entry name" value="DNA breaking-rejoining enzymes"/>
    <property type="match status" value="1"/>
</dbReference>
<dbReference type="InterPro" id="IPR013762">
    <property type="entry name" value="Integrase-like_cat_sf"/>
</dbReference>
<keyword evidence="2" id="KW-0229">DNA integration</keyword>
<dbReference type="InterPro" id="IPR010998">
    <property type="entry name" value="Integrase_recombinase_N"/>
</dbReference>
<keyword evidence="3 5" id="KW-0238">DNA-binding</keyword>
<dbReference type="PANTHER" id="PTHR30349:SF64">
    <property type="entry name" value="PROPHAGE INTEGRASE INTD-RELATED"/>
    <property type="match status" value="1"/>
</dbReference>
<dbReference type="PROSITE" id="PS51898">
    <property type="entry name" value="TYR_RECOMBINASE"/>
    <property type="match status" value="1"/>
</dbReference>
<dbReference type="AlphaFoldDB" id="A0A6C0RFE3"/>
<evidence type="ECO:0000256" key="2">
    <source>
        <dbReference type="ARBA" id="ARBA00022908"/>
    </source>
</evidence>
<dbReference type="Pfam" id="PF00589">
    <property type="entry name" value="Phage_integrase"/>
    <property type="match status" value="1"/>
</dbReference>
<reference evidence="8 9" key="1">
    <citation type="submission" date="2020-02" db="EMBL/GenBank/DDBJ databases">
        <title>Genome sequencing for Draconibacterium sp. strain M1.</title>
        <authorList>
            <person name="Park S.-J."/>
        </authorList>
    </citation>
    <scope>NUCLEOTIDE SEQUENCE [LARGE SCALE GENOMIC DNA]</scope>
    <source>
        <strain evidence="8 9">M1</strain>
    </source>
</reference>
<keyword evidence="4" id="KW-0233">DNA recombination</keyword>
<feature type="domain" description="Core-binding (CB)" evidence="7">
    <location>
        <begin position="95"/>
        <end position="178"/>
    </location>
</feature>
<dbReference type="InterPro" id="IPR044068">
    <property type="entry name" value="CB"/>
</dbReference>
<evidence type="ECO:0000313" key="9">
    <source>
        <dbReference type="Proteomes" id="UP000474630"/>
    </source>
</evidence>
<dbReference type="GO" id="GO:0003677">
    <property type="term" value="F:DNA binding"/>
    <property type="evidence" value="ECO:0007669"/>
    <property type="project" value="UniProtKB-UniRule"/>
</dbReference>
<dbReference type="InterPro" id="IPR002104">
    <property type="entry name" value="Integrase_catalytic"/>
</dbReference>
<gene>
    <name evidence="8" type="ORF">G0Q07_14135</name>
</gene>
<dbReference type="GO" id="GO:0015074">
    <property type="term" value="P:DNA integration"/>
    <property type="evidence" value="ECO:0007669"/>
    <property type="project" value="UniProtKB-KW"/>
</dbReference>
<evidence type="ECO:0000259" key="6">
    <source>
        <dbReference type="PROSITE" id="PS51898"/>
    </source>
</evidence>
<accession>A0A6C0RFE3</accession>
<evidence type="ECO:0000256" key="5">
    <source>
        <dbReference type="PROSITE-ProRule" id="PRU01248"/>
    </source>
</evidence>
<dbReference type="Gene3D" id="1.10.443.10">
    <property type="entry name" value="Intergrase catalytic core"/>
    <property type="match status" value="1"/>
</dbReference>
<sequence length="373" mass="43969">MNTRPQIKLEPGKHQQQEIILVKFAHNHAITNRLKELFAARWSSTLLGWTIAREDFNLSHFFEAFRELAYIDYSALKIKTRPEVSEKAKRDYSHRLATKLPKGYLELLKQKRYSKSTGKTYSAYFKDFMHYFDERDLAELQVEEINAYLLELINKWDITTSEQNQRINAIKFFYEKVLGKGRHVYELERPRKETLLPDVLSKEEVGDILNATKNLKHKTMLSAIYSCGLRRSEVINVQITHIDSKRMMIKIKGAKGKKDRYVQLSPKLLEMLRQYYTQYKPKVWLFEGQTGGRYGAESISKLLKAAAYRAGIKRRVHLHMLRHSFATHQLEQGVDIRYIQAWLGHESVKTTQRYTHVTEHNFKNFKNPLDELL</sequence>
<dbReference type="Gene3D" id="1.10.150.130">
    <property type="match status" value="1"/>
</dbReference>
<name>A0A6C0RFE3_9BACT</name>
<feature type="domain" description="Tyr recombinase" evidence="6">
    <location>
        <begin position="195"/>
        <end position="370"/>
    </location>
</feature>
<comment type="similarity">
    <text evidence="1">Belongs to the 'phage' integrase family.</text>
</comment>